<organism evidence="1">
    <name type="scientific">Rhizophora mucronata</name>
    <name type="common">Asiatic mangrove</name>
    <dbReference type="NCBI Taxonomy" id="61149"/>
    <lineage>
        <taxon>Eukaryota</taxon>
        <taxon>Viridiplantae</taxon>
        <taxon>Streptophyta</taxon>
        <taxon>Embryophyta</taxon>
        <taxon>Tracheophyta</taxon>
        <taxon>Spermatophyta</taxon>
        <taxon>Magnoliopsida</taxon>
        <taxon>eudicotyledons</taxon>
        <taxon>Gunneridae</taxon>
        <taxon>Pentapetalae</taxon>
        <taxon>rosids</taxon>
        <taxon>fabids</taxon>
        <taxon>Malpighiales</taxon>
        <taxon>Rhizophoraceae</taxon>
        <taxon>Rhizophora</taxon>
    </lineage>
</organism>
<dbReference type="EMBL" id="GGEC01081742">
    <property type="protein sequence ID" value="MBX62226.1"/>
    <property type="molecule type" value="Transcribed_RNA"/>
</dbReference>
<accession>A0A2P2Q5J0</accession>
<reference evidence="1" key="1">
    <citation type="submission" date="2018-02" db="EMBL/GenBank/DDBJ databases">
        <title>Rhizophora mucronata_Transcriptome.</title>
        <authorList>
            <person name="Meera S.P."/>
            <person name="Sreeshan A."/>
            <person name="Augustine A."/>
        </authorList>
    </citation>
    <scope>NUCLEOTIDE SEQUENCE</scope>
    <source>
        <tissue evidence="1">Leaf</tissue>
    </source>
</reference>
<proteinExistence type="predicted"/>
<name>A0A2P2Q5J0_RHIMU</name>
<sequence length="59" mass="6620">MDTEEPLLSTPFFPVGYMPISNAQDPPNTGSSLALCQNRCHPIQHHLKDEKMNAHSRNC</sequence>
<evidence type="ECO:0000313" key="1">
    <source>
        <dbReference type="EMBL" id="MBX62226.1"/>
    </source>
</evidence>
<protein>
    <submittedName>
        <fullName evidence="1">Uncharacterized protein MANES_06G155300</fullName>
    </submittedName>
</protein>
<dbReference type="AlphaFoldDB" id="A0A2P2Q5J0"/>